<dbReference type="EMBL" id="CM037617">
    <property type="protein sequence ID" value="KAH8005213.1"/>
    <property type="molecule type" value="Genomic_DNA"/>
</dbReference>
<evidence type="ECO:0000313" key="2">
    <source>
        <dbReference type="Proteomes" id="UP000827872"/>
    </source>
</evidence>
<organism evidence="1 2">
    <name type="scientific">Sphaerodactylus townsendi</name>
    <dbReference type="NCBI Taxonomy" id="933632"/>
    <lineage>
        <taxon>Eukaryota</taxon>
        <taxon>Metazoa</taxon>
        <taxon>Chordata</taxon>
        <taxon>Craniata</taxon>
        <taxon>Vertebrata</taxon>
        <taxon>Euteleostomi</taxon>
        <taxon>Lepidosauria</taxon>
        <taxon>Squamata</taxon>
        <taxon>Bifurcata</taxon>
        <taxon>Gekkota</taxon>
        <taxon>Sphaerodactylidae</taxon>
        <taxon>Sphaerodactylus</taxon>
    </lineage>
</organism>
<sequence>MVWGSDYGTSVLTWARRETLSSDRVMYLDNKDDSAISRKLDMELTQASVPHHMDLLGDMAVEPISNNFRELKLLKEMMAVQGEPQKTYPNSVREPDCCITLGKDFNPLAFQGSEMICSFCITDLPDLFSSMDTQLGKGEVLKGDSLIIEWHCPVALSRDSRHCQGTQLNYDGHLARAVS</sequence>
<keyword evidence="2" id="KW-1185">Reference proteome</keyword>
<comment type="caution">
    <text evidence="1">The sequence shown here is derived from an EMBL/GenBank/DDBJ whole genome shotgun (WGS) entry which is preliminary data.</text>
</comment>
<proteinExistence type="predicted"/>
<accession>A0ACB8FI43</accession>
<name>A0ACB8FI43_9SAUR</name>
<evidence type="ECO:0000313" key="1">
    <source>
        <dbReference type="EMBL" id="KAH8005213.1"/>
    </source>
</evidence>
<dbReference type="Proteomes" id="UP000827872">
    <property type="component" value="Linkage Group LG04"/>
</dbReference>
<reference evidence="1" key="1">
    <citation type="submission" date="2021-08" db="EMBL/GenBank/DDBJ databases">
        <title>The first chromosome-level gecko genome reveals the dynamic sex chromosomes of Neotropical dwarf geckos (Sphaerodactylidae: Sphaerodactylus).</title>
        <authorList>
            <person name="Pinto B.J."/>
            <person name="Keating S.E."/>
            <person name="Gamble T."/>
        </authorList>
    </citation>
    <scope>NUCLEOTIDE SEQUENCE</scope>
    <source>
        <strain evidence="1">TG3544</strain>
    </source>
</reference>
<gene>
    <name evidence="1" type="ORF">K3G42_025010</name>
</gene>
<protein>
    <submittedName>
        <fullName evidence="1">Uncharacterized protein</fullName>
    </submittedName>
</protein>